<dbReference type="SUPFAM" id="SSF51569">
    <property type="entry name" value="Aldolase"/>
    <property type="match status" value="1"/>
</dbReference>
<evidence type="ECO:0000313" key="4">
    <source>
        <dbReference type="EMBL" id="KKK58808.1"/>
    </source>
</evidence>
<keyword evidence="2" id="KW-0812">Transmembrane</keyword>
<evidence type="ECO:0000259" key="3">
    <source>
        <dbReference type="Pfam" id="PF00361"/>
    </source>
</evidence>
<dbReference type="InterPro" id="IPR001585">
    <property type="entry name" value="TAL/FSA"/>
</dbReference>
<proteinExistence type="predicted"/>
<dbReference type="InterPro" id="IPR018225">
    <property type="entry name" value="Transaldolase_AS"/>
</dbReference>
<reference evidence="4" key="1">
    <citation type="journal article" date="2015" name="Nature">
        <title>Complex archaea that bridge the gap between prokaryotes and eukaryotes.</title>
        <authorList>
            <person name="Spang A."/>
            <person name="Saw J.H."/>
            <person name="Jorgensen S.L."/>
            <person name="Zaremba-Niedzwiedzka K."/>
            <person name="Martijn J."/>
            <person name="Lind A.E."/>
            <person name="van Eijk R."/>
            <person name="Schleper C."/>
            <person name="Guy L."/>
            <person name="Ettema T.J."/>
        </authorList>
    </citation>
    <scope>NUCLEOTIDE SEQUENCE</scope>
</reference>
<accession>A0A0F8WQ75</accession>
<dbReference type="InterPro" id="IPR001750">
    <property type="entry name" value="ND/Mrp_TM"/>
</dbReference>
<evidence type="ECO:0000256" key="1">
    <source>
        <dbReference type="ARBA" id="ARBA00023270"/>
    </source>
</evidence>
<dbReference type="PANTHER" id="PTHR10683:SF40">
    <property type="entry name" value="FRUCTOSE-6-PHOSPHATE ALDOLASE 1-RELATED"/>
    <property type="match status" value="1"/>
</dbReference>
<gene>
    <name evidence="4" type="ORF">LCGC14_3040700</name>
</gene>
<dbReference type="Pfam" id="PF00361">
    <property type="entry name" value="Proton_antipo_M"/>
    <property type="match status" value="1"/>
</dbReference>
<dbReference type="GO" id="GO:0005975">
    <property type="term" value="P:carbohydrate metabolic process"/>
    <property type="evidence" value="ECO:0007669"/>
    <property type="project" value="InterPro"/>
</dbReference>
<sequence>MKVFIDTAKLDEIKEACSWGIVDGVTTNPSLIKKAVNALKAKSENIEMETYIKQICETLGEGKPVSLEVISLTRGKMIEEAEILYHKFNKIAGNVVIKIPINTYNGEDTTSDYDGLKVISELGRKDIPVNVTLIMSSEQALLAAKAGAKYASPFAGRIDDYIRKNLDIKFEKQDYFDFCLMEAIGEQRFYERIEDASHKPPQSVYLDQEIKKCIDFAKDKGIGSGVDLIKSIMKIYKNYNMKTEVIAASIRNARQVREMGGLAEKMPLTRATCTVASASIVGIPPFSGFWSKLIMVFAAIQAGFYWVAAVIVGVSVCTLIMYLKAQRYIFLGELPENLKDV</sequence>
<name>A0A0F8WQ75_9ZZZZ</name>
<keyword evidence="1" id="KW-0704">Schiff base</keyword>
<keyword evidence="2" id="KW-1133">Transmembrane helix</keyword>
<feature type="domain" description="NADH:quinone oxidoreductase/Mrp antiporter transmembrane" evidence="3">
    <location>
        <begin position="245"/>
        <end position="315"/>
    </location>
</feature>
<dbReference type="EMBL" id="LAZR01063793">
    <property type="protein sequence ID" value="KKK58808.1"/>
    <property type="molecule type" value="Genomic_DNA"/>
</dbReference>
<protein>
    <recommendedName>
        <fullName evidence="3">NADH:quinone oxidoreductase/Mrp antiporter transmembrane domain-containing protein</fullName>
    </recommendedName>
</protein>
<keyword evidence="2" id="KW-0472">Membrane</keyword>
<evidence type="ECO:0000256" key="2">
    <source>
        <dbReference type="SAM" id="Phobius"/>
    </source>
</evidence>
<organism evidence="4">
    <name type="scientific">marine sediment metagenome</name>
    <dbReference type="NCBI Taxonomy" id="412755"/>
    <lineage>
        <taxon>unclassified sequences</taxon>
        <taxon>metagenomes</taxon>
        <taxon>ecological metagenomes</taxon>
    </lineage>
</organism>
<comment type="caution">
    <text evidence="4">The sequence shown here is derived from an EMBL/GenBank/DDBJ whole genome shotgun (WGS) entry which is preliminary data.</text>
</comment>
<feature type="non-terminal residue" evidence="4">
    <location>
        <position position="341"/>
    </location>
</feature>
<dbReference type="Pfam" id="PF00923">
    <property type="entry name" value="TAL_FSA"/>
    <property type="match status" value="1"/>
</dbReference>
<feature type="transmembrane region" description="Helical" evidence="2">
    <location>
        <begin position="303"/>
        <end position="323"/>
    </location>
</feature>
<dbReference type="PANTHER" id="PTHR10683">
    <property type="entry name" value="TRANSALDOLASE"/>
    <property type="match status" value="1"/>
</dbReference>
<dbReference type="PROSITE" id="PS01054">
    <property type="entry name" value="TRANSALDOLASE_1"/>
    <property type="match status" value="1"/>
</dbReference>
<dbReference type="Gene3D" id="3.20.20.70">
    <property type="entry name" value="Aldolase class I"/>
    <property type="match status" value="1"/>
</dbReference>
<dbReference type="AlphaFoldDB" id="A0A0F8WQ75"/>
<dbReference type="InterPro" id="IPR013785">
    <property type="entry name" value="Aldolase_TIM"/>
</dbReference>